<feature type="non-terminal residue" evidence="1">
    <location>
        <position position="73"/>
    </location>
</feature>
<dbReference type="EMBL" id="PEZN01000022">
    <property type="protein sequence ID" value="PIS12915.1"/>
    <property type="molecule type" value="Genomic_DNA"/>
</dbReference>
<organism evidence="1 2">
    <name type="scientific">candidate division WWE3 bacterium CG09_land_8_20_14_0_10_39_24</name>
    <dbReference type="NCBI Taxonomy" id="1975088"/>
    <lineage>
        <taxon>Bacteria</taxon>
        <taxon>Katanobacteria</taxon>
    </lineage>
</organism>
<dbReference type="AlphaFoldDB" id="A0A2H0WK16"/>
<evidence type="ECO:0000313" key="1">
    <source>
        <dbReference type="EMBL" id="PIS12915.1"/>
    </source>
</evidence>
<sequence>MTKEQKFYKALQDVFIGVTIVFGVQYSERGAKTKQDELLKAIKSLSRAQSREKGIVITEEQLERAFRVFEKQS</sequence>
<accession>A0A2H0WK16</accession>
<protein>
    <submittedName>
        <fullName evidence="1">Uncharacterized protein</fullName>
    </submittedName>
</protein>
<evidence type="ECO:0000313" key="2">
    <source>
        <dbReference type="Proteomes" id="UP000230787"/>
    </source>
</evidence>
<proteinExistence type="predicted"/>
<dbReference type="Proteomes" id="UP000230787">
    <property type="component" value="Unassembled WGS sequence"/>
</dbReference>
<comment type="caution">
    <text evidence="1">The sequence shown here is derived from an EMBL/GenBank/DDBJ whole genome shotgun (WGS) entry which is preliminary data.</text>
</comment>
<reference evidence="2" key="1">
    <citation type="submission" date="2017-09" db="EMBL/GenBank/DDBJ databases">
        <title>Depth-based differentiation of microbial function through sediment-hosted aquifers and enrichment of novel symbionts in the deep terrestrial subsurface.</title>
        <authorList>
            <person name="Probst A.J."/>
            <person name="Ladd B."/>
            <person name="Jarett J.K."/>
            <person name="Geller-Mcgrath D.E."/>
            <person name="Sieber C.M.K."/>
            <person name="Emerson J.B."/>
            <person name="Anantharaman K."/>
            <person name="Thomas B.C."/>
            <person name="Malmstrom R."/>
            <person name="Stieglmeier M."/>
            <person name="Klingl A."/>
            <person name="Woyke T."/>
            <person name="Ryan C.M."/>
            <person name="Banfield J.F."/>
        </authorList>
    </citation>
    <scope>NUCLEOTIDE SEQUENCE [LARGE SCALE GENOMIC DNA]</scope>
</reference>
<name>A0A2H0WK16_UNCKA</name>
<gene>
    <name evidence="1" type="ORF">COT69_01635</name>
</gene>